<dbReference type="InterPro" id="IPR036291">
    <property type="entry name" value="NAD(P)-bd_dom_sf"/>
</dbReference>
<reference evidence="7 8" key="1">
    <citation type="journal article" date="2023" name="Insect Mol. Biol.">
        <title>Genome sequencing provides insights into the evolution of gene families encoding plant cell wall-degrading enzymes in longhorned beetles.</title>
        <authorList>
            <person name="Shin N.R."/>
            <person name="Okamura Y."/>
            <person name="Kirsch R."/>
            <person name="Pauchet Y."/>
        </authorList>
    </citation>
    <scope>NUCLEOTIDE SEQUENCE [LARGE SCALE GENOMIC DNA]</scope>
    <source>
        <strain evidence="7">EAD_L_NR</strain>
    </source>
</reference>
<evidence type="ECO:0000256" key="2">
    <source>
        <dbReference type="ARBA" id="ARBA00022516"/>
    </source>
</evidence>
<evidence type="ECO:0000256" key="4">
    <source>
        <dbReference type="RuleBase" id="RU363097"/>
    </source>
</evidence>
<evidence type="ECO:0000256" key="3">
    <source>
        <dbReference type="ARBA" id="ARBA00023098"/>
    </source>
</evidence>
<evidence type="ECO:0000313" key="8">
    <source>
        <dbReference type="Proteomes" id="UP001159042"/>
    </source>
</evidence>
<keyword evidence="4" id="KW-0812">Transmembrane</keyword>
<dbReference type="GO" id="GO:0035336">
    <property type="term" value="P:long-chain fatty-acyl-CoA metabolic process"/>
    <property type="evidence" value="ECO:0007669"/>
    <property type="project" value="TreeGrafter"/>
</dbReference>
<accession>A0AAV8W4X5</accession>
<protein>
    <recommendedName>
        <fullName evidence="4">Fatty acyl-CoA reductase</fullName>
        <ecNumber evidence="4">1.2.1.84</ecNumber>
    </recommendedName>
</protein>
<dbReference type="GO" id="GO:0102965">
    <property type="term" value="F:alcohol-forming long-chain fatty acyl-CoA reductase activity"/>
    <property type="evidence" value="ECO:0007669"/>
    <property type="project" value="UniProtKB-EC"/>
</dbReference>
<dbReference type="AlphaFoldDB" id="A0AAV8W4X5"/>
<dbReference type="InterPro" id="IPR033640">
    <property type="entry name" value="FAR_C"/>
</dbReference>
<evidence type="ECO:0000259" key="5">
    <source>
        <dbReference type="Pfam" id="PF03015"/>
    </source>
</evidence>
<organism evidence="7 8">
    <name type="scientific">Exocentrus adspersus</name>
    <dbReference type="NCBI Taxonomy" id="1586481"/>
    <lineage>
        <taxon>Eukaryota</taxon>
        <taxon>Metazoa</taxon>
        <taxon>Ecdysozoa</taxon>
        <taxon>Arthropoda</taxon>
        <taxon>Hexapoda</taxon>
        <taxon>Insecta</taxon>
        <taxon>Pterygota</taxon>
        <taxon>Neoptera</taxon>
        <taxon>Endopterygota</taxon>
        <taxon>Coleoptera</taxon>
        <taxon>Polyphaga</taxon>
        <taxon>Cucujiformia</taxon>
        <taxon>Chrysomeloidea</taxon>
        <taxon>Cerambycidae</taxon>
        <taxon>Lamiinae</taxon>
        <taxon>Acanthocinini</taxon>
        <taxon>Exocentrus</taxon>
    </lineage>
</organism>
<feature type="domain" description="Thioester reductase (TE)" evidence="6">
    <location>
        <begin position="22"/>
        <end position="288"/>
    </location>
</feature>
<keyword evidence="4" id="KW-0472">Membrane</keyword>
<dbReference type="CDD" id="cd09071">
    <property type="entry name" value="FAR_C"/>
    <property type="match status" value="1"/>
</dbReference>
<keyword evidence="8" id="KW-1185">Reference proteome</keyword>
<dbReference type="CDD" id="cd05236">
    <property type="entry name" value="FAR-N_SDR_e"/>
    <property type="match status" value="1"/>
</dbReference>
<dbReference type="Pfam" id="PF07993">
    <property type="entry name" value="NAD_binding_4"/>
    <property type="match status" value="1"/>
</dbReference>
<dbReference type="GO" id="GO:0080019">
    <property type="term" value="F:alcohol-forming very long-chain fatty acyl-CoA reductase activity"/>
    <property type="evidence" value="ECO:0007669"/>
    <property type="project" value="InterPro"/>
</dbReference>
<dbReference type="SUPFAM" id="SSF51735">
    <property type="entry name" value="NAD(P)-binding Rossmann-fold domains"/>
    <property type="match status" value="1"/>
</dbReference>
<keyword evidence="2 4" id="KW-0444">Lipid biosynthesis</keyword>
<proteinExistence type="inferred from homology"/>
<dbReference type="InterPro" id="IPR026055">
    <property type="entry name" value="FAR"/>
</dbReference>
<comment type="catalytic activity">
    <reaction evidence="4">
        <text>a long-chain fatty acyl-CoA + 2 NADPH + 2 H(+) = a long-chain primary fatty alcohol + 2 NADP(+) + CoA</text>
        <dbReference type="Rhea" id="RHEA:52716"/>
        <dbReference type="ChEBI" id="CHEBI:15378"/>
        <dbReference type="ChEBI" id="CHEBI:57287"/>
        <dbReference type="ChEBI" id="CHEBI:57783"/>
        <dbReference type="ChEBI" id="CHEBI:58349"/>
        <dbReference type="ChEBI" id="CHEBI:77396"/>
        <dbReference type="ChEBI" id="CHEBI:83139"/>
        <dbReference type="EC" id="1.2.1.84"/>
    </reaction>
</comment>
<dbReference type="PANTHER" id="PTHR11011:SF60">
    <property type="entry name" value="FATTY ACYL-COA REDUCTASE-RELATED"/>
    <property type="match status" value="1"/>
</dbReference>
<keyword evidence="4" id="KW-0560">Oxidoreductase</keyword>
<dbReference type="Pfam" id="PF03015">
    <property type="entry name" value="Sterile"/>
    <property type="match status" value="1"/>
</dbReference>
<evidence type="ECO:0000256" key="1">
    <source>
        <dbReference type="ARBA" id="ARBA00005928"/>
    </source>
</evidence>
<sequence>MESGSVEFSEIQHFYSNTTVFLTGATGFIGKLLLEKLLRQCHVKHVYILVRYKDGVKAEIRCAEIFDAVIFDSLRRKDPEFFKRVSLIEGDCEKPNLGISEDDKVLLIKEVNCIFHCTSDNKFDSGLKEATDVNVRSTRDLVDLAKEVENLKSFVYLSTIFSNFPKFEIHEEIHEPNITTEQLINVVDGLDNKSLSLLQPELLKDWPTASTYTKHVAEGLLKEEGHEIPISIVRASHVIAVAEEPVAGYVENLCSLSGLAVANALGVNRVNYYKNGTLDVIPGDYVVSLLVASGWYAGLQKIRKKRGDIGTTDTLVYHCISSQEKPITSDEWMGVTETSCREVPSTKMIRLPLTFNTACYYNYRLLTFLLNTCMGFLCDTCLQLLGKYSNIVDGFKKFHKLQELASPFLMRQWYVSNDNTQKLLKRMSFKDRELFNFDVLTINWELYFPNFARGLRVYVMKDPMSTLGEGRSKLRMKLYAMLLTTAVLVVVLYVISRFIIFKVLFR</sequence>
<feature type="domain" description="Fatty acyl-CoA reductase C-terminal" evidence="5">
    <location>
        <begin position="372"/>
        <end position="462"/>
    </location>
</feature>
<dbReference type="EC" id="1.2.1.84" evidence="4"/>
<dbReference type="GO" id="GO:0005777">
    <property type="term" value="C:peroxisome"/>
    <property type="evidence" value="ECO:0007669"/>
    <property type="project" value="TreeGrafter"/>
</dbReference>
<comment type="function">
    <text evidence="4">Catalyzes the reduction of fatty acyl-CoA to fatty alcohols.</text>
</comment>
<dbReference type="PANTHER" id="PTHR11011">
    <property type="entry name" value="MALE STERILITY PROTEIN 2-RELATED"/>
    <property type="match status" value="1"/>
</dbReference>
<keyword evidence="4" id="KW-1133">Transmembrane helix</keyword>
<gene>
    <name evidence="7" type="ORF">NQ315_013595</name>
</gene>
<dbReference type="InterPro" id="IPR013120">
    <property type="entry name" value="FAR_NAD-bd"/>
</dbReference>
<name>A0AAV8W4X5_9CUCU</name>
<evidence type="ECO:0000259" key="6">
    <source>
        <dbReference type="Pfam" id="PF07993"/>
    </source>
</evidence>
<dbReference type="EMBL" id="JANEYG010000011">
    <property type="protein sequence ID" value="KAJ8921125.1"/>
    <property type="molecule type" value="Genomic_DNA"/>
</dbReference>
<feature type="transmembrane region" description="Helical" evidence="4">
    <location>
        <begin position="478"/>
        <end position="500"/>
    </location>
</feature>
<evidence type="ECO:0000313" key="7">
    <source>
        <dbReference type="EMBL" id="KAJ8921125.1"/>
    </source>
</evidence>
<keyword evidence="3 4" id="KW-0443">Lipid metabolism</keyword>
<dbReference type="Gene3D" id="3.40.50.720">
    <property type="entry name" value="NAD(P)-binding Rossmann-like Domain"/>
    <property type="match status" value="1"/>
</dbReference>
<keyword evidence="4" id="KW-0521">NADP</keyword>
<dbReference type="Proteomes" id="UP001159042">
    <property type="component" value="Unassembled WGS sequence"/>
</dbReference>
<comment type="similarity">
    <text evidence="1 4">Belongs to the fatty acyl-CoA reductase family.</text>
</comment>
<comment type="caution">
    <text evidence="7">The sequence shown here is derived from an EMBL/GenBank/DDBJ whole genome shotgun (WGS) entry which is preliminary data.</text>
</comment>